<dbReference type="GO" id="GO:0016757">
    <property type="term" value="F:glycosyltransferase activity"/>
    <property type="evidence" value="ECO:0007669"/>
    <property type="project" value="UniProtKB-KW"/>
</dbReference>
<keyword evidence="1" id="KW-0808">Transferase</keyword>
<dbReference type="RefSeq" id="WP_205174739.1">
    <property type="nucleotide sequence ID" value="NZ_JAFBDZ010000004.1"/>
</dbReference>
<keyword evidence="2" id="KW-1185">Reference proteome</keyword>
<dbReference type="Proteomes" id="UP001646157">
    <property type="component" value="Unassembled WGS sequence"/>
</dbReference>
<name>A0ABS2NHY5_9BACI</name>
<evidence type="ECO:0000313" key="1">
    <source>
        <dbReference type="EMBL" id="MBM7587435.1"/>
    </source>
</evidence>
<evidence type="ECO:0000313" key="2">
    <source>
        <dbReference type="Proteomes" id="UP001646157"/>
    </source>
</evidence>
<keyword evidence="1" id="KW-0328">Glycosyltransferase</keyword>
<organism evidence="1 2">
    <name type="scientific">Rossellomorea pakistanensis</name>
    <dbReference type="NCBI Taxonomy" id="992288"/>
    <lineage>
        <taxon>Bacteria</taxon>
        <taxon>Bacillati</taxon>
        <taxon>Bacillota</taxon>
        <taxon>Bacilli</taxon>
        <taxon>Bacillales</taxon>
        <taxon>Bacillaceae</taxon>
        <taxon>Rossellomorea</taxon>
    </lineage>
</organism>
<proteinExistence type="predicted"/>
<comment type="caution">
    <text evidence="1">The sequence shown here is derived from an EMBL/GenBank/DDBJ whole genome shotgun (WGS) entry which is preliminary data.</text>
</comment>
<gene>
    <name evidence="1" type="ORF">JOC86_004008</name>
</gene>
<protein>
    <submittedName>
        <fullName evidence="1">Hypoxanthine-guanine phosphoribosyltransferase</fullName>
    </submittedName>
</protein>
<reference evidence="1 2" key="1">
    <citation type="submission" date="2021-01" db="EMBL/GenBank/DDBJ databases">
        <title>Genomic Encyclopedia of Type Strains, Phase IV (KMG-IV): sequencing the most valuable type-strain genomes for metagenomic binning, comparative biology and taxonomic classification.</title>
        <authorList>
            <person name="Goeker M."/>
        </authorList>
    </citation>
    <scope>NUCLEOTIDE SEQUENCE [LARGE SCALE GENOMIC DNA]</scope>
    <source>
        <strain evidence="1 2">DSM 24834</strain>
    </source>
</reference>
<accession>A0ABS2NHY5</accession>
<dbReference type="EMBL" id="JAFBDZ010000004">
    <property type="protein sequence ID" value="MBM7587435.1"/>
    <property type="molecule type" value="Genomic_DNA"/>
</dbReference>
<sequence>MGAAAVAVVEDVAAVNNTLSNVYRDCLIRRAPAEVVAGALLYKVRHNRQITLHRIIEGNNAEYD</sequence>